<dbReference type="InterPro" id="IPR005545">
    <property type="entry name" value="YCII"/>
</dbReference>
<accession>A0ABP7ZG17</accession>
<reference evidence="3" key="1">
    <citation type="journal article" date="2014" name="Int. J. Syst. Evol. Microbiol.">
        <title>Complete genome of a new Firmicutes species belonging to the dominant human colonic microbiota ('Ruminococcus bicirculans') reveals two chromosomes and a selective capacity to utilize plant glucans.</title>
        <authorList>
            <consortium name="NISC Comparative Sequencing Program"/>
            <person name="Wegmann U."/>
            <person name="Louis P."/>
            <person name="Goesmann A."/>
            <person name="Henrissat B."/>
            <person name="Duncan S.H."/>
            <person name="Flint H.J."/>
        </authorList>
    </citation>
    <scope>NUCLEOTIDE SEQUENCE</scope>
    <source>
        <strain evidence="3">JCM 17590</strain>
    </source>
</reference>
<reference evidence="3" key="2">
    <citation type="submission" date="2023-12" db="EMBL/GenBank/DDBJ databases">
        <authorList>
            <person name="Sun Q."/>
            <person name="Inoue M."/>
        </authorList>
    </citation>
    <scope>NUCLEOTIDE SEQUENCE</scope>
    <source>
        <strain evidence="3">JCM 17590</strain>
    </source>
</reference>
<evidence type="ECO:0000313" key="3">
    <source>
        <dbReference type="EMBL" id="GAA4156730.1"/>
    </source>
</evidence>
<organism evidence="3 4">
    <name type="scientific">Gryllotalpicola daejeonensis</name>
    <dbReference type="NCBI Taxonomy" id="993087"/>
    <lineage>
        <taxon>Bacteria</taxon>
        <taxon>Bacillati</taxon>
        <taxon>Actinomycetota</taxon>
        <taxon>Actinomycetes</taxon>
        <taxon>Micrococcales</taxon>
        <taxon>Microbacteriaceae</taxon>
        <taxon>Gryllotalpicola</taxon>
    </lineage>
</organism>
<name>A0ABP7ZG17_9MICO</name>
<comment type="similarity">
    <text evidence="1">Belongs to the YciI family.</text>
</comment>
<proteinExistence type="inferred from homology"/>
<dbReference type="SUPFAM" id="SSF54909">
    <property type="entry name" value="Dimeric alpha+beta barrel"/>
    <property type="match status" value="1"/>
</dbReference>
<gene>
    <name evidence="3" type="ORF">GCM10022286_07380</name>
</gene>
<evidence type="ECO:0000256" key="1">
    <source>
        <dbReference type="ARBA" id="ARBA00007689"/>
    </source>
</evidence>
<feature type="domain" description="YCII-related" evidence="2">
    <location>
        <begin position="15"/>
        <end position="112"/>
    </location>
</feature>
<dbReference type="Gene3D" id="3.30.70.1060">
    <property type="entry name" value="Dimeric alpha+beta barrel"/>
    <property type="match status" value="1"/>
</dbReference>
<dbReference type="RefSeq" id="WP_344790386.1">
    <property type="nucleotide sequence ID" value="NZ_BAABBV010000001.1"/>
</dbReference>
<evidence type="ECO:0000259" key="2">
    <source>
        <dbReference type="Pfam" id="PF03795"/>
    </source>
</evidence>
<dbReference type="Proteomes" id="UP001415169">
    <property type="component" value="Unassembled WGS sequence"/>
</dbReference>
<dbReference type="InterPro" id="IPR011008">
    <property type="entry name" value="Dimeric_a/b-barrel"/>
</dbReference>
<dbReference type="EMBL" id="BAABBV010000001">
    <property type="protein sequence ID" value="GAA4156730.1"/>
    <property type="molecule type" value="Genomic_DNA"/>
</dbReference>
<comment type="caution">
    <text evidence="3">The sequence shown here is derived from an EMBL/GenBank/DDBJ whole genome shotgun (WGS) entry which is preliminary data.</text>
</comment>
<evidence type="ECO:0000313" key="4">
    <source>
        <dbReference type="Proteomes" id="UP001415169"/>
    </source>
</evidence>
<protein>
    <recommendedName>
        <fullName evidence="2">YCII-related domain-containing protein</fullName>
    </recommendedName>
</protein>
<sequence length="120" mass="13373">MSDEAQKRPFLFLWTSDPGRESEQPDDPKIEDWLSEGEAAGAWQFGDPVAGPGEARSVVRRGAEVIVTDGPFPEFKEWFYGFDVVLARDIDEAVEYASKHPLARAGRAYVLPTVPMEDSN</sequence>
<keyword evidence="4" id="KW-1185">Reference proteome</keyword>
<dbReference type="Pfam" id="PF03795">
    <property type="entry name" value="YCII"/>
    <property type="match status" value="1"/>
</dbReference>